<evidence type="ECO:0000313" key="3">
    <source>
        <dbReference type="Proteomes" id="UP000194225"/>
    </source>
</evidence>
<gene>
    <name evidence="2" type="ORF">BG653_01870</name>
</gene>
<accession>A0ABX3Y187</accession>
<sequence>MSEDTGDPSAAHDPGTEDGQEESVKRREELVERVREANRLSVNRPR</sequence>
<reference evidence="2 3" key="1">
    <citation type="submission" date="2016-09" db="EMBL/GenBank/DDBJ databases">
        <title>Streptomyces platensis DSM40041, a candidate organism with high potential of specific P450 cytochromes.</title>
        <authorList>
            <person name="Grumaz C."/>
            <person name="Vainshtein Y."/>
            <person name="Kirstahler P."/>
            <person name="Sohn K."/>
        </authorList>
    </citation>
    <scope>NUCLEOTIDE SEQUENCE [LARGE SCALE GENOMIC DNA]</scope>
    <source>
        <strain evidence="2 3">DSM 40041</strain>
    </source>
</reference>
<evidence type="ECO:0000313" key="2">
    <source>
        <dbReference type="EMBL" id="OSY46809.1"/>
    </source>
</evidence>
<keyword evidence="3" id="KW-1185">Reference proteome</keyword>
<dbReference type="EMBL" id="MIGA01000008">
    <property type="protein sequence ID" value="OSY46809.1"/>
    <property type="molecule type" value="Genomic_DNA"/>
</dbReference>
<comment type="caution">
    <text evidence="2">The sequence shown here is derived from an EMBL/GenBank/DDBJ whole genome shotgun (WGS) entry which is preliminary data.</text>
</comment>
<feature type="compositionally biased region" description="Basic and acidic residues" evidence="1">
    <location>
        <begin position="22"/>
        <end position="38"/>
    </location>
</feature>
<feature type="region of interest" description="Disordered" evidence="1">
    <location>
        <begin position="1"/>
        <end position="46"/>
    </location>
</feature>
<proteinExistence type="predicted"/>
<organism evidence="2 3">
    <name type="scientific">Streptomyces platensis</name>
    <dbReference type="NCBI Taxonomy" id="58346"/>
    <lineage>
        <taxon>Bacteria</taxon>
        <taxon>Bacillati</taxon>
        <taxon>Actinomycetota</taxon>
        <taxon>Actinomycetes</taxon>
        <taxon>Kitasatosporales</taxon>
        <taxon>Streptomycetaceae</taxon>
        <taxon>Streptomyces</taxon>
    </lineage>
</organism>
<dbReference type="Proteomes" id="UP000194225">
    <property type="component" value="Unassembled WGS sequence"/>
</dbReference>
<evidence type="ECO:0000256" key="1">
    <source>
        <dbReference type="SAM" id="MobiDB-lite"/>
    </source>
</evidence>
<name>A0ABX3Y187_STRPT</name>
<protein>
    <submittedName>
        <fullName evidence="2">Uncharacterized protein</fullName>
    </submittedName>
</protein>